<name>A0ABY6NY45_9NOCA</name>
<organism evidence="8 9">
    <name type="scientific">Rhodococcus antarcticus</name>
    <dbReference type="NCBI Taxonomy" id="2987751"/>
    <lineage>
        <taxon>Bacteria</taxon>
        <taxon>Bacillati</taxon>
        <taxon>Actinomycetota</taxon>
        <taxon>Actinomycetes</taxon>
        <taxon>Mycobacteriales</taxon>
        <taxon>Nocardiaceae</taxon>
        <taxon>Rhodococcus</taxon>
    </lineage>
</organism>
<gene>
    <name evidence="8" type="ORF">RHODO2019_14175</name>
</gene>
<dbReference type="Pfam" id="PF00005">
    <property type="entry name" value="ABC_tran"/>
    <property type="match status" value="1"/>
</dbReference>
<dbReference type="PANTHER" id="PTHR42781:SF4">
    <property type="entry name" value="SPERMIDINE_PUTRESCINE IMPORT ATP-BINDING PROTEIN POTA"/>
    <property type="match status" value="1"/>
</dbReference>
<evidence type="ECO:0000259" key="7">
    <source>
        <dbReference type="PROSITE" id="PS51866"/>
    </source>
</evidence>
<dbReference type="InterPro" id="IPR005116">
    <property type="entry name" value="Transp-assoc_OB_typ1"/>
</dbReference>
<dbReference type="SMART" id="SM00382">
    <property type="entry name" value="AAA"/>
    <property type="match status" value="1"/>
</dbReference>
<dbReference type="PROSITE" id="PS50893">
    <property type="entry name" value="ABC_TRANSPORTER_2"/>
    <property type="match status" value="1"/>
</dbReference>
<keyword evidence="1" id="KW-0813">Transport</keyword>
<dbReference type="Proteomes" id="UP001164965">
    <property type="component" value="Chromosome"/>
</dbReference>
<feature type="domain" description="Mop" evidence="7">
    <location>
        <begin position="288"/>
        <end position="355"/>
    </location>
</feature>
<dbReference type="InterPro" id="IPR003439">
    <property type="entry name" value="ABC_transporter-like_ATP-bd"/>
</dbReference>
<dbReference type="EMBL" id="CP110615">
    <property type="protein sequence ID" value="UZJ24290.1"/>
    <property type="molecule type" value="Genomic_DNA"/>
</dbReference>
<dbReference type="PANTHER" id="PTHR42781">
    <property type="entry name" value="SPERMIDINE/PUTRESCINE IMPORT ATP-BINDING PROTEIN POTA"/>
    <property type="match status" value="1"/>
</dbReference>
<dbReference type="InterPro" id="IPR050093">
    <property type="entry name" value="ABC_SmlMolc_Importer"/>
</dbReference>
<dbReference type="InterPro" id="IPR003593">
    <property type="entry name" value="AAA+_ATPase"/>
</dbReference>
<dbReference type="SUPFAM" id="SSF50331">
    <property type="entry name" value="MOP-like"/>
    <property type="match status" value="1"/>
</dbReference>
<dbReference type="InterPro" id="IPR017871">
    <property type="entry name" value="ABC_transporter-like_CS"/>
</dbReference>
<dbReference type="Gene3D" id="3.40.50.300">
    <property type="entry name" value="P-loop containing nucleotide triphosphate hydrolases"/>
    <property type="match status" value="1"/>
</dbReference>
<evidence type="ECO:0000256" key="5">
    <source>
        <dbReference type="PROSITE-ProRule" id="PRU01213"/>
    </source>
</evidence>
<dbReference type="PROSITE" id="PS00211">
    <property type="entry name" value="ABC_TRANSPORTER_1"/>
    <property type="match status" value="1"/>
</dbReference>
<accession>A0ABY6NY45</accession>
<evidence type="ECO:0000256" key="1">
    <source>
        <dbReference type="ARBA" id="ARBA00022448"/>
    </source>
</evidence>
<evidence type="ECO:0000256" key="2">
    <source>
        <dbReference type="ARBA" id="ARBA00022505"/>
    </source>
</evidence>
<keyword evidence="4 8" id="KW-0067">ATP-binding</keyword>
<evidence type="ECO:0000313" key="8">
    <source>
        <dbReference type="EMBL" id="UZJ24290.1"/>
    </source>
</evidence>
<evidence type="ECO:0000256" key="4">
    <source>
        <dbReference type="ARBA" id="ARBA00022840"/>
    </source>
</evidence>
<evidence type="ECO:0000259" key="6">
    <source>
        <dbReference type="PROSITE" id="PS50893"/>
    </source>
</evidence>
<dbReference type="InterPro" id="IPR004606">
    <property type="entry name" value="Mop_domain"/>
</dbReference>
<dbReference type="SUPFAM" id="SSF52540">
    <property type="entry name" value="P-loop containing nucleoside triphosphate hydrolases"/>
    <property type="match status" value="1"/>
</dbReference>
<feature type="domain" description="ABC transporter" evidence="6">
    <location>
        <begin position="4"/>
        <end position="235"/>
    </location>
</feature>
<protein>
    <submittedName>
        <fullName evidence="8">ATP-binding cassette domain-containing protein</fullName>
    </submittedName>
</protein>
<proteinExistence type="predicted"/>
<keyword evidence="3" id="KW-0547">Nucleotide-binding</keyword>
<dbReference type="RefSeq" id="WP_265382397.1">
    <property type="nucleotide sequence ID" value="NZ_CP110615.1"/>
</dbReference>
<keyword evidence="9" id="KW-1185">Reference proteome</keyword>
<dbReference type="InterPro" id="IPR008995">
    <property type="entry name" value="Mo/tungstate-bd_C_term_dom"/>
</dbReference>
<evidence type="ECO:0000313" key="9">
    <source>
        <dbReference type="Proteomes" id="UP001164965"/>
    </source>
</evidence>
<evidence type="ECO:0000256" key="3">
    <source>
        <dbReference type="ARBA" id="ARBA00022741"/>
    </source>
</evidence>
<dbReference type="InterPro" id="IPR027417">
    <property type="entry name" value="P-loop_NTPase"/>
</dbReference>
<dbReference type="GO" id="GO:0005524">
    <property type="term" value="F:ATP binding"/>
    <property type="evidence" value="ECO:0007669"/>
    <property type="project" value="UniProtKB-KW"/>
</dbReference>
<dbReference type="Pfam" id="PF03459">
    <property type="entry name" value="TOBE"/>
    <property type="match status" value="1"/>
</dbReference>
<keyword evidence="2 5" id="KW-0500">Molybdenum</keyword>
<reference evidence="8" key="1">
    <citation type="submission" date="2022-10" db="EMBL/GenBank/DDBJ databases">
        <title>Rhodococcus sp.75.</title>
        <authorList>
            <person name="Sun M."/>
        </authorList>
    </citation>
    <scope>NUCLEOTIDE SEQUENCE</scope>
    <source>
        <strain evidence="8">75</strain>
    </source>
</reference>
<sequence length="356" mass="36633">MSGLHLRAALAQRDLDVELHVAPGEVVALLGPNGSGKSTLLSLVAGLLQPDAGRITLDEDVLLDTDAGTHVPPHRRGVVLLAQQALLFPHLSAADNVAFGPRARGRGRGAARAEAVRWLDAVGADGLGARKPSELSGGQAQRVAVARALAAEPRLLLLDEPMEALDVAAAPALRQLLRTVLRTQGRSALLVTHDVLDALVLADRVVVLESGRVVESGPTRDVLSRPRSAFAARVAGLNLVAGTAVEHGLRTTDGVLVSGTVDPACVAGERAVAVFSPSAVAVHPSRPDGSPRNAVEVVVASVEPRGEQVRVRAVESGDGAGLMADVTVGAAAELELVPGARAWFAVKAAEVVVHPG</sequence>
<dbReference type="PROSITE" id="PS51866">
    <property type="entry name" value="MOP"/>
    <property type="match status" value="1"/>
</dbReference>
<dbReference type="Gene3D" id="2.40.50.100">
    <property type="match status" value="1"/>
</dbReference>